<protein>
    <recommendedName>
        <fullName evidence="4">Rrn9 domain-containing protein</fullName>
    </recommendedName>
</protein>
<dbReference type="OrthoDB" id="4068335at2759"/>
<name>A0A1E4SCL0_9ASCO</name>
<dbReference type="AlphaFoldDB" id="A0A1E4SCL0"/>
<reference evidence="3" key="1">
    <citation type="submission" date="2016-05" db="EMBL/GenBank/DDBJ databases">
        <title>Comparative genomics of biotechnologically important yeasts.</title>
        <authorList>
            <consortium name="DOE Joint Genome Institute"/>
            <person name="Riley R."/>
            <person name="Haridas S."/>
            <person name="Wolfe K.H."/>
            <person name="Lopes M.R."/>
            <person name="Hittinger C.T."/>
            <person name="Goker M."/>
            <person name="Salamov A."/>
            <person name="Wisecaver J."/>
            <person name="Long T.M."/>
            <person name="Aerts A.L."/>
            <person name="Barry K."/>
            <person name="Choi C."/>
            <person name="Clum A."/>
            <person name="Coughlan A.Y."/>
            <person name="Deshpande S."/>
            <person name="Douglass A.P."/>
            <person name="Hanson S.J."/>
            <person name="Klenk H.-P."/>
            <person name="Labutti K."/>
            <person name="Lapidus A."/>
            <person name="Lindquist E."/>
            <person name="Lipzen A."/>
            <person name="Meier-Kolthoff J.P."/>
            <person name="Ohm R.A."/>
            <person name="Otillar R.P."/>
            <person name="Pangilinan J."/>
            <person name="Peng Y."/>
            <person name="Rokas A."/>
            <person name="Rosa C.A."/>
            <person name="Scheuner C."/>
            <person name="Sibirny A.A."/>
            <person name="Slot J.C."/>
            <person name="Stielow J.B."/>
            <person name="Sun H."/>
            <person name="Kurtzman C.P."/>
            <person name="Blackwell M."/>
            <person name="Grigoriev I.V."/>
            <person name="Jeffries T.W."/>
        </authorList>
    </citation>
    <scope>NUCLEOTIDE SEQUENCE [LARGE SCALE GENOMIC DNA]</scope>
    <source>
        <strain evidence="3">NRRL Y-17324</strain>
    </source>
</reference>
<feature type="region of interest" description="Disordered" evidence="1">
    <location>
        <begin position="113"/>
        <end position="230"/>
    </location>
</feature>
<feature type="compositionally biased region" description="Acidic residues" evidence="1">
    <location>
        <begin position="187"/>
        <end position="205"/>
    </location>
</feature>
<dbReference type="Proteomes" id="UP000094285">
    <property type="component" value="Unassembled WGS sequence"/>
</dbReference>
<gene>
    <name evidence="2" type="ORF">CANTADRAFT_27143</name>
</gene>
<evidence type="ECO:0008006" key="4">
    <source>
        <dbReference type="Google" id="ProtNLM"/>
    </source>
</evidence>
<dbReference type="EMBL" id="KV453915">
    <property type="protein sequence ID" value="ODV77239.1"/>
    <property type="molecule type" value="Genomic_DNA"/>
</dbReference>
<accession>A0A1E4SCL0</accession>
<feature type="non-terminal residue" evidence="2">
    <location>
        <position position="303"/>
    </location>
</feature>
<evidence type="ECO:0000256" key="1">
    <source>
        <dbReference type="SAM" id="MobiDB-lite"/>
    </source>
</evidence>
<evidence type="ECO:0000313" key="3">
    <source>
        <dbReference type="Proteomes" id="UP000094285"/>
    </source>
</evidence>
<dbReference type="GeneID" id="30982148"/>
<sequence>MTSSSDQQDILQSLDDEYREDLAIHLYSSVLLNRIDPAFPRLTWGGWPLPIDDVPIPRTSLKYADNMVGNDEYEHDIDVDFAKLRADYRKVEDALHRRKYGVSLEESRLKRKWKKASSLQPTKRQKTLAENEAEASREQVDQVSSNNENDRGEKRVDTAQEVDQNSSNEEDSDVEAADNAQHQTISSDEENSGDEDQDEQDEQIDDPPNTDGLILNENPPEETDPLDENYKGKLSFVYNNDTAKRINNIKYIQHPSNSKSDLVNEIAHLIEKNITQKFRKAQQENSTADDVVLSPDLSSKAVI</sequence>
<feature type="compositionally biased region" description="Basic and acidic residues" evidence="1">
    <location>
        <begin position="148"/>
        <end position="158"/>
    </location>
</feature>
<proteinExistence type="predicted"/>
<keyword evidence="3" id="KW-1185">Reference proteome</keyword>
<evidence type="ECO:0000313" key="2">
    <source>
        <dbReference type="EMBL" id="ODV77239.1"/>
    </source>
</evidence>
<organism evidence="2 3">
    <name type="scientific">Suhomyces tanzawaensis NRRL Y-17324</name>
    <dbReference type="NCBI Taxonomy" id="984487"/>
    <lineage>
        <taxon>Eukaryota</taxon>
        <taxon>Fungi</taxon>
        <taxon>Dikarya</taxon>
        <taxon>Ascomycota</taxon>
        <taxon>Saccharomycotina</taxon>
        <taxon>Pichiomycetes</taxon>
        <taxon>Debaryomycetaceae</taxon>
        <taxon>Suhomyces</taxon>
    </lineage>
</organism>
<dbReference type="RefSeq" id="XP_020062361.1">
    <property type="nucleotide sequence ID" value="XM_020208011.1"/>
</dbReference>